<dbReference type="Gene3D" id="1.10.287.110">
    <property type="entry name" value="DnaJ domain"/>
    <property type="match status" value="1"/>
</dbReference>
<name>A0A1Y6BDZ3_9BACT</name>
<evidence type="ECO:0000259" key="1">
    <source>
        <dbReference type="PROSITE" id="PS50076"/>
    </source>
</evidence>
<gene>
    <name evidence="2" type="ORF">SAMN06296036_104155</name>
</gene>
<keyword evidence="3" id="KW-1185">Reference proteome</keyword>
<feature type="domain" description="J" evidence="1">
    <location>
        <begin position="219"/>
        <end position="276"/>
    </location>
</feature>
<dbReference type="EMBL" id="FWZT01000004">
    <property type="protein sequence ID" value="SMF06706.1"/>
    <property type="molecule type" value="Genomic_DNA"/>
</dbReference>
<dbReference type="InterPro" id="IPR001623">
    <property type="entry name" value="DnaJ_domain"/>
</dbReference>
<protein>
    <recommendedName>
        <fullName evidence="1">J domain-containing protein</fullName>
    </recommendedName>
</protein>
<dbReference type="AlphaFoldDB" id="A0A1Y6BDZ3"/>
<dbReference type="PROSITE" id="PS50076">
    <property type="entry name" value="DNAJ_2"/>
    <property type="match status" value="1"/>
</dbReference>
<dbReference type="SUPFAM" id="SSF46565">
    <property type="entry name" value="Chaperone J-domain"/>
    <property type="match status" value="1"/>
</dbReference>
<dbReference type="InterPro" id="IPR036869">
    <property type="entry name" value="J_dom_sf"/>
</dbReference>
<evidence type="ECO:0000313" key="3">
    <source>
        <dbReference type="Proteomes" id="UP000192907"/>
    </source>
</evidence>
<sequence>MEQEEARLFLVKSLRQALCTHRGDSSDSISHLRKKVEGLRRTFELRLGILSQARHQAWFRQSHATEWGPFPGNVRKDAVFVYFSPEKARKLRNEVVRAWQEGETELESLPPGPCLWRYLLDLNHQWYSICQLASPYQDLRLNELPEGLPDDLACRSIHAFLLKVRGAVDGARTDLDHCFQVLFKASETFLNAYYQKPRSSGPGRQGAGRDRGIKSELEESLRFFEFDRTPNARDLRKRYLELAKRCHPDVAGGDDDRFKKLTHHYHQILKRLPSRA</sequence>
<evidence type="ECO:0000313" key="2">
    <source>
        <dbReference type="EMBL" id="SMF06706.1"/>
    </source>
</evidence>
<reference evidence="3" key="1">
    <citation type="submission" date="2017-04" db="EMBL/GenBank/DDBJ databases">
        <authorList>
            <person name="Varghese N."/>
            <person name="Submissions S."/>
        </authorList>
    </citation>
    <scope>NUCLEOTIDE SEQUENCE [LARGE SCALE GENOMIC DNA]</scope>
    <source>
        <strain evidence="3">RKEM611</strain>
    </source>
</reference>
<accession>A0A1Y6BDZ3</accession>
<organism evidence="2 3">
    <name type="scientific">Pseudobacteriovorax antillogorgiicola</name>
    <dbReference type="NCBI Taxonomy" id="1513793"/>
    <lineage>
        <taxon>Bacteria</taxon>
        <taxon>Pseudomonadati</taxon>
        <taxon>Bdellovibrionota</taxon>
        <taxon>Oligoflexia</taxon>
        <taxon>Oligoflexales</taxon>
        <taxon>Pseudobacteriovoracaceae</taxon>
        <taxon>Pseudobacteriovorax</taxon>
    </lineage>
</organism>
<dbReference type="CDD" id="cd06257">
    <property type="entry name" value="DnaJ"/>
    <property type="match status" value="1"/>
</dbReference>
<proteinExistence type="predicted"/>
<dbReference type="Proteomes" id="UP000192907">
    <property type="component" value="Unassembled WGS sequence"/>
</dbReference>